<evidence type="ECO:0000256" key="3">
    <source>
        <dbReference type="ARBA" id="ARBA00022989"/>
    </source>
</evidence>
<dbReference type="InterPro" id="IPR018499">
    <property type="entry name" value="Tetraspanin/Peripherin"/>
</dbReference>
<dbReference type="SUPFAM" id="SSF48652">
    <property type="entry name" value="Tetraspanin"/>
    <property type="match status" value="1"/>
</dbReference>
<evidence type="ECO:0000313" key="7">
    <source>
        <dbReference type="WBParaSite" id="maker-uti_cns_0005950-snap-gene-0.12-mRNA-1"/>
    </source>
</evidence>
<feature type="transmembrane region" description="Helical" evidence="5">
    <location>
        <begin position="182"/>
        <end position="207"/>
    </location>
</feature>
<keyword evidence="6" id="KW-1185">Reference proteome</keyword>
<evidence type="ECO:0000256" key="5">
    <source>
        <dbReference type="SAM" id="Phobius"/>
    </source>
</evidence>
<dbReference type="PRINTS" id="PR00259">
    <property type="entry name" value="TMFOUR"/>
</dbReference>
<reference evidence="7" key="1">
    <citation type="submission" date="2016-11" db="UniProtKB">
        <authorList>
            <consortium name="WormBaseParasite"/>
        </authorList>
    </citation>
    <scope>IDENTIFICATION</scope>
</reference>
<dbReference type="PANTHER" id="PTHR19282:SF431">
    <property type="entry name" value="TETRASPANIN 26A, ISOFORM B-RELATED"/>
    <property type="match status" value="1"/>
</dbReference>
<dbReference type="Proteomes" id="UP000095280">
    <property type="component" value="Unplaced"/>
</dbReference>
<evidence type="ECO:0000256" key="4">
    <source>
        <dbReference type="ARBA" id="ARBA00023136"/>
    </source>
</evidence>
<keyword evidence="3 5" id="KW-1133">Transmembrane helix</keyword>
<dbReference type="GO" id="GO:0005886">
    <property type="term" value="C:plasma membrane"/>
    <property type="evidence" value="ECO:0007669"/>
    <property type="project" value="TreeGrafter"/>
</dbReference>
<dbReference type="InterPro" id="IPR008952">
    <property type="entry name" value="Tetraspanin_EC2_sf"/>
</dbReference>
<dbReference type="WBParaSite" id="maker-uti_cns_0005950-snap-gene-0.12-mRNA-1">
    <property type="protein sequence ID" value="maker-uti_cns_0005950-snap-gene-0.12-mRNA-1"/>
    <property type="gene ID" value="maker-uti_cns_0005950-snap-gene-0.12"/>
</dbReference>
<feature type="transmembrane region" description="Helical" evidence="5">
    <location>
        <begin position="306"/>
        <end position="328"/>
    </location>
</feature>
<evidence type="ECO:0000313" key="6">
    <source>
        <dbReference type="Proteomes" id="UP000095280"/>
    </source>
</evidence>
<protein>
    <submittedName>
        <fullName evidence="7">Tetraspanin</fullName>
    </submittedName>
</protein>
<comment type="subcellular location">
    <subcellularLocation>
        <location evidence="1">Membrane</location>
        <topology evidence="1">Multi-pass membrane protein</topology>
    </subcellularLocation>
</comment>
<feature type="transmembrane region" description="Helical" evidence="5">
    <location>
        <begin position="154"/>
        <end position="176"/>
    </location>
</feature>
<dbReference type="PANTHER" id="PTHR19282">
    <property type="entry name" value="TETRASPANIN"/>
    <property type="match status" value="1"/>
</dbReference>
<sequence>MDSRRKAESWKSKRRQLAYSTVGTPDYIAPASNRDKDKERYKKDLAFINYTYKAFDGGMCDTKSRPGLSIPPAMESCVAAGEVSSLIMAKYQGIRNEKQRYCCSKECIKAVLIFFNLLVALCGLAVCILGVWLLVSRRNYISVLTGEMFFLSHFLLTACGGLIFAFAVLGFVGIFLNRIRLLSVYTGFLVALLIVECAVCAIGFVFAGSLQTRLQESVKESLLNRYRIDPDVTRAVDRLHSELKCCGSVSWRDWRESAYYWNNSRATTTEYTPTSCCRSDAPGCSKESHPSNIFHQGCAVRMAQQLYLNLLAVALCALGMAIVLLLSIL</sequence>
<dbReference type="Gene3D" id="1.10.1450.10">
    <property type="entry name" value="Tetraspanin"/>
    <property type="match status" value="1"/>
</dbReference>
<evidence type="ECO:0000256" key="2">
    <source>
        <dbReference type="ARBA" id="ARBA00022692"/>
    </source>
</evidence>
<feature type="transmembrane region" description="Helical" evidence="5">
    <location>
        <begin position="110"/>
        <end position="134"/>
    </location>
</feature>
<keyword evidence="4 5" id="KW-0472">Membrane</keyword>
<dbReference type="Pfam" id="PF00335">
    <property type="entry name" value="Tetraspanin"/>
    <property type="match status" value="1"/>
</dbReference>
<organism evidence="6 7">
    <name type="scientific">Macrostomum lignano</name>
    <dbReference type="NCBI Taxonomy" id="282301"/>
    <lineage>
        <taxon>Eukaryota</taxon>
        <taxon>Metazoa</taxon>
        <taxon>Spiralia</taxon>
        <taxon>Lophotrochozoa</taxon>
        <taxon>Platyhelminthes</taxon>
        <taxon>Rhabditophora</taxon>
        <taxon>Macrostomorpha</taxon>
        <taxon>Macrostomida</taxon>
        <taxon>Macrostomidae</taxon>
        <taxon>Macrostomum</taxon>
    </lineage>
</organism>
<accession>A0A1I8HFN3</accession>
<proteinExistence type="predicted"/>
<keyword evidence="2 5" id="KW-0812">Transmembrane</keyword>
<name>A0A1I8HFN3_9PLAT</name>
<dbReference type="AlphaFoldDB" id="A0A1I8HFN3"/>
<evidence type="ECO:0000256" key="1">
    <source>
        <dbReference type="ARBA" id="ARBA00004141"/>
    </source>
</evidence>